<dbReference type="Pfam" id="PF07690">
    <property type="entry name" value="MFS_1"/>
    <property type="match status" value="1"/>
</dbReference>
<evidence type="ECO:0000256" key="5">
    <source>
        <dbReference type="ARBA" id="ARBA00022692"/>
    </source>
</evidence>
<comment type="subcellular location">
    <subcellularLocation>
        <location evidence="1">Cell membrane</location>
        <topology evidence="1">Multi-pass membrane protein</topology>
    </subcellularLocation>
</comment>
<feature type="transmembrane region" description="Helical" evidence="8">
    <location>
        <begin position="215"/>
        <end position="233"/>
    </location>
</feature>
<dbReference type="InterPro" id="IPR004812">
    <property type="entry name" value="Efflux_drug-R_Bcr/CmlA"/>
</dbReference>
<feature type="transmembrane region" description="Helical" evidence="8">
    <location>
        <begin position="136"/>
        <end position="155"/>
    </location>
</feature>
<dbReference type="Gene3D" id="1.20.1720.10">
    <property type="entry name" value="Multidrug resistance protein D"/>
    <property type="match status" value="1"/>
</dbReference>
<dbReference type="InterPro" id="IPR011701">
    <property type="entry name" value="MFS"/>
</dbReference>
<feature type="transmembrane region" description="Helical" evidence="8">
    <location>
        <begin position="103"/>
        <end position="124"/>
    </location>
</feature>
<feature type="transmembrane region" description="Helical" evidence="8">
    <location>
        <begin position="253"/>
        <end position="269"/>
    </location>
</feature>
<dbReference type="Proteomes" id="UP001209229">
    <property type="component" value="Unassembled WGS sequence"/>
</dbReference>
<dbReference type="InterPro" id="IPR036259">
    <property type="entry name" value="MFS_trans_sf"/>
</dbReference>
<dbReference type="EMBL" id="JAPDPJ010000038">
    <property type="protein sequence ID" value="MCW3787884.1"/>
    <property type="molecule type" value="Genomic_DNA"/>
</dbReference>
<feature type="transmembrane region" description="Helical" evidence="8">
    <location>
        <begin position="167"/>
        <end position="185"/>
    </location>
</feature>
<evidence type="ECO:0000313" key="10">
    <source>
        <dbReference type="EMBL" id="MCW3787884.1"/>
    </source>
</evidence>
<dbReference type="GO" id="GO:0015385">
    <property type="term" value="F:sodium:proton antiporter activity"/>
    <property type="evidence" value="ECO:0007669"/>
    <property type="project" value="TreeGrafter"/>
</dbReference>
<evidence type="ECO:0000256" key="3">
    <source>
        <dbReference type="ARBA" id="ARBA00022448"/>
    </source>
</evidence>
<evidence type="ECO:0000256" key="8">
    <source>
        <dbReference type="SAM" id="Phobius"/>
    </source>
</evidence>
<dbReference type="PANTHER" id="PTHR23502">
    <property type="entry name" value="MAJOR FACILITATOR SUPERFAMILY"/>
    <property type="match status" value="1"/>
</dbReference>
<accession>A0AAE3M6W1</accession>
<dbReference type="NCBIfam" id="TIGR00710">
    <property type="entry name" value="efflux_Bcr_CflA"/>
    <property type="match status" value="1"/>
</dbReference>
<keyword evidence="5 8" id="KW-0812">Transmembrane</keyword>
<feature type="transmembrane region" description="Helical" evidence="8">
    <location>
        <begin position="340"/>
        <end position="365"/>
    </location>
</feature>
<evidence type="ECO:0000256" key="2">
    <source>
        <dbReference type="ARBA" id="ARBA00006236"/>
    </source>
</evidence>
<keyword evidence="3" id="KW-0813">Transport</keyword>
<dbReference type="RefSeq" id="WP_301191448.1">
    <property type="nucleotide sequence ID" value="NZ_JAPDPJ010000038.1"/>
</dbReference>
<keyword evidence="7 8" id="KW-0472">Membrane</keyword>
<dbReference type="PROSITE" id="PS50850">
    <property type="entry name" value="MFS"/>
    <property type="match status" value="1"/>
</dbReference>
<protein>
    <submittedName>
        <fullName evidence="10">Multidrug effflux MFS transporter</fullName>
    </submittedName>
</protein>
<dbReference type="GO" id="GO:0005886">
    <property type="term" value="C:plasma membrane"/>
    <property type="evidence" value="ECO:0007669"/>
    <property type="project" value="UniProtKB-SubCell"/>
</dbReference>
<dbReference type="PANTHER" id="PTHR23502:SF132">
    <property type="entry name" value="POLYAMINE TRANSPORTER 2-RELATED"/>
    <property type="match status" value="1"/>
</dbReference>
<evidence type="ECO:0000256" key="4">
    <source>
        <dbReference type="ARBA" id="ARBA00022475"/>
    </source>
</evidence>
<feature type="transmembrane region" description="Helical" evidence="8">
    <location>
        <begin position="50"/>
        <end position="69"/>
    </location>
</feature>
<evidence type="ECO:0000256" key="1">
    <source>
        <dbReference type="ARBA" id="ARBA00004651"/>
    </source>
</evidence>
<comment type="caution">
    <text evidence="10">The sequence shown here is derived from an EMBL/GenBank/DDBJ whole genome shotgun (WGS) entry which is preliminary data.</text>
</comment>
<feature type="transmembrane region" description="Helical" evidence="8">
    <location>
        <begin position="281"/>
        <end position="300"/>
    </location>
</feature>
<dbReference type="FunFam" id="1.20.1720.10:FF:000005">
    <property type="entry name" value="Bcr/CflA family efflux transporter"/>
    <property type="match status" value="1"/>
</dbReference>
<feature type="transmembrane region" description="Helical" evidence="8">
    <location>
        <begin position="76"/>
        <end position="97"/>
    </location>
</feature>
<dbReference type="InterPro" id="IPR020846">
    <property type="entry name" value="MFS_dom"/>
</dbReference>
<comment type="similarity">
    <text evidence="2">Belongs to the major facilitator superfamily. Bcr/CmlA family.</text>
</comment>
<keyword evidence="6 8" id="KW-1133">Transmembrane helix</keyword>
<dbReference type="SUPFAM" id="SSF103473">
    <property type="entry name" value="MFS general substrate transporter"/>
    <property type="match status" value="1"/>
</dbReference>
<evidence type="ECO:0000256" key="6">
    <source>
        <dbReference type="ARBA" id="ARBA00022989"/>
    </source>
</evidence>
<evidence type="ECO:0000313" key="11">
    <source>
        <dbReference type="Proteomes" id="UP001209229"/>
    </source>
</evidence>
<sequence length="402" mass="44050">MIKHSYTLKNSSVILLGILGAFMGITSLSTDIYLPAMPQMEIDLRGDVELTITGFLIGFSIAQLIWGPISDRLGRLLPLTIGIVLFIIGCIGCAMSHNITEILFWRMVQAVGACTGPMLSRAMVRDMHNRTKAAEMLSTLMIIMALAPIIGPLLGGQILKISSWHTIFWLLTAFGVIMPAYIILLPETLPKEKRPNASISKAFANYKILLTHRRFMMYTLCVTFYYVGIYAFVTGSPHVYITYFGVKPQNYGWFFAVNTAGIMALSIINRKLVRKFSLKRLLRTSTTIAMLSGIALIIMVKMNIGGIMGIAVPIFFFFSMNGIVSASANAAALDDVPEMAGAASALIGSLQYGSGVLSSVLLAIFNDDTPWPMSWVIGLFGILSALMVIVQPAKIKQKLQTR</sequence>
<feature type="transmembrane region" description="Helical" evidence="8">
    <location>
        <begin position="306"/>
        <end position="328"/>
    </location>
</feature>
<gene>
    <name evidence="10" type="ORF">OM075_15520</name>
</gene>
<feature type="transmembrane region" description="Helical" evidence="8">
    <location>
        <begin position="12"/>
        <end position="30"/>
    </location>
</feature>
<feature type="domain" description="Major facilitator superfamily (MFS) profile" evidence="9">
    <location>
        <begin position="1"/>
        <end position="396"/>
    </location>
</feature>
<proteinExistence type="inferred from homology"/>
<reference evidence="10" key="1">
    <citation type="submission" date="2022-10" db="EMBL/GenBank/DDBJ databases">
        <authorList>
            <person name="Yu W.X."/>
        </authorList>
    </citation>
    <scope>NUCLEOTIDE SEQUENCE</scope>
    <source>
        <strain evidence="10">AAT</strain>
    </source>
</reference>
<dbReference type="AlphaFoldDB" id="A0AAE3M6W1"/>
<dbReference type="GO" id="GO:0042910">
    <property type="term" value="F:xenobiotic transmembrane transporter activity"/>
    <property type="evidence" value="ECO:0007669"/>
    <property type="project" value="InterPro"/>
</dbReference>
<organism evidence="10 11">
    <name type="scientific">Plebeiibacterium sediminum</name>
    <dbReference type="NCBI Taxonomy" id="2992112"/>
    <lineage>
        <taxon>Bacteria</taxon>
        <taxon>Pseudomonadati</taxon>
        <taxon>Bacteroidota</taxon>
        <taxon>Bacteroidia</taxon>
        <taxon>Marinilabiliales</taxon>
        <taxon>Marinilabiliaceae</taxon>
        <taxon>Plebeiibacterium</taxon>
    </lineage>
</organism>
<evidence type="ECO:0000259" key="9">
    <source>
        <dbReference type="PROSITE" id="PS50850"/>
    </source>
</evidence>
<keyword evidence="4" id="KW-1003">Cell membrane</keyword>
<name>A0AAE3M6W1_9BACT</name>
<dbReference type="CDD" id="cd17320">
    <property type="entry name" value="MFS_MdfA_MDR_like"/>
    <property type="match status" value="1"/>
</dbReference>
<dbReference type="GO" id="GO:1990961">
    <property type="term" value="P:xenobiotic detoxification by transmembrane export across the plasma membrane"/>
    <property type="evidence" value="ECO:0007669"/>
    <property type="project" value="InterPro"/>
</dbReference>
<evidence type="ECO:0000256" key="7">
    <source>
        <dbReference type="ARBA" id="ARBA00023136"/>
    </source>
</evidence>
<feature type="transmembrane region" description="Helical" evidence="8">
    <location>
        <begin position="371"/>
        <end position="390"/>
    </location>
</feature>
<keyword evidence="11" id="KW-1185">Reference proteome</keyword>